<evidence type="ECO:0000313" key="3">
    <source>
        <dbReference type="Proteomes" id="UP000324222"/>
    </source>
</evidence>
<protein>
    <submittedName>
        <fullName evidence="2">Uncharacterized protein</fullName>
    </submittedName>
</protein>
<keyword evidence="3" id="KW-1185">Reference proteome</keyword>
<evidence type="ECO:0000313" key="2">
    <source>
        <dbReference type="EMBL" id="MPC48800.1"/>
    </source>
</evidence>
<dbReference type="AlphaFoldDB" id="A0A5B7FM74"/>
<feature type="region of interest" description="Disordered" evidence="1">
    <location>
        <begin position="24"/>
        <end position="59"/>
    </location>
</feature>
<dbReference type="EMBL" id="VSRR010008477">
    <property type="protein sequence ID" value="MPC48800.1"/>
    <property type="molecule type" value="Genomic_DNA"/>
</dbReference>
<sequence>MKCSSQYNCCSSCCSTRVAHLRGRGVKTNNTRGTPQYLVTPPPPPPPPTLPPSSLPSHL</sequence>
<evidence type="ECO:0000256" key="1">
    <source>
        <dbReference type="SAM" id="MobiDB-lite"/>
    </source>
</evidence>
<comment type="caution">
    <text evidence="2">The sequence shown here is derived from an EMBL/GenBank/DDBJ whole genome shotgun (WGS) entry which is preliminary data.</text>
</comment>
<feature type="compositionally biased region" description="Pro residues" evidence="1">
    <location>
        <begin position="40"/>
        <end position="59"/>
    </location>
</feature>
<proteinExistence type="predicted"/>
<name>A0A5B7FM74_PORTR</name>
<reference evidence="2 3" key="1">
    <citation type="submission" date="2019-05" db="EMBL/GenBank/DDBJ databases">
        <title>Another draft genome of Portunus trituberculatus and its Hox gene families provides insights of decapod evolution.</title>
        <authorList>
            <person name="Jeong J.-H."/>
            <person name="Song I."/>
            <person name="Kim S."/>
            <person name="Choi T."/>
            <person name="Kim D."/>
            <person name="Ryu S."/>
            <person name="Kim W."/>
        </authorList>
    </citation>
    <scope>NUCLEOTIDE SEQUENCE [LARGE SCALE GENOMIC DNA]</scope>
    <source>
        <tissue evidence="2">Muscle</tissue>
    </source>
</reference>
<organism evidence="2 3">
    <name type="scientific">Portunus trituberculatus</name>
    <name type="common">Swimming crab</name>
    <name type="synonym">Neptunus trituberculatus</name>
    <dbReference type="NCBI Taxonomy" id="210409"/>
    <lineage>
        <taxon>Eukaryota</taxon>
        <taxon>Metazoa</taxon>
        <taxon>Ecdysozoa</taxon>
        <taxon>Arthropoda</taxon>
        <taxon>Crustacea</taxon>
        <taxon>Multicrustacea</taxon>
        <taxon>Malacostraca</taxon>
        <taxon>Eumalacostraca</taxon>
        <taxon>Eucarida</taxon>
        <taxon>Decapoda</taxon>
        <taxon>Pleocyemata</taxon>
        <taxon>Brachyura</taxon>
        <taxon>Eubrachyura</taxon>
        <taxon>Portunoidea</taxon>
        <taxon>Portunidae</taxon>
        <taxon>Portuninae</taxon>
        <taxon>Portunus</taxon>
    </lineage>
</organism>
<dbReference type="Proteomes" id="UP000324222">
    <property type="component" value="Unassembled WGS sequence"/>
</dbReference>
<gene>
    <name evidence="2" type="ORF">E2C01_042583</name>
</gene>
<accession>A0A5B7FM74</accession>